<evidence type="ECO:0000313" key="4">
    <source>
        <dbReference type="Proteomes" id="UP000439903"/>
    </source>
</evidence>
<proteinExistence type="predicted"/>
<feature type="compositionally biased region" description="Polar residues" evidence="2">
    <location>
        <begin position="335"/>
        <end position="352"/>
    </location>
</feature>
<feature type="region of interest" description="Disordered" evidence="2">
    <location>
        <begin position="1"/>
        <end position="89"/>
    </location>
</feature>
<dbReference type="Proteomes" id="UP000439903">
    <property type="component" value="Unassembled WGS sequence"/>
</dbReference>
<dbReference type="AlphaFoldDB" id="A0A8H4AGW8"/>
<feature type="coiled-coil region" evidence="1">
    <location>
        <begin position="152"/>
        <end position="186"/>
    </location>
</feature>
<dbReference type="OrthoDB" id="2555519at2759"/>
<evidence type="ECO:0000256" key="1">
    <source>
        <dbReference type="SAM" id="Coils"/>
    </source>
</evidence>
<evidence type="ECO:0000256" key="2">
    <source>
        <dbReference type="SAM" id="MobiDB-lite"/>
    </source>
</evidence>
<protein>
    <submittedName>
        <fullName evidence="3">Proteoglycan 4</fullName>
    </submittedName>
</protein>
<feature type="region of interest" description="Disordered" evidence="2">
    <location>
        <begin position="326"/>
        <end position="352"/>
    </location>
</feature>
<feature type="compositionally biased region" description="Low complexity" evidence="2">
    <location>
        <begin position="32"/>
        <end position="49"/>
    </location>
</feature>
<accession>A0A8H4AGW8</accession>
<keyword evidence="1" id="KW-0175">Coiled coil</keyword>
<comment type="caution">
    <text evidence="3">The sequence shown here is derived from an EMBL/GenBank/DDBJ whole genome shotgun (WGS) entry which is preliminary data.</text>
</comment>
<evidence type="ECO:0000313" key="3">
    <source>
        <dbReference type="EMBL" id="KAF0493787.1"/>
    </source>
</evidence>
<name>A0A8H4AGW8_GIGMA</name>
<gene>
    <name evidence="3" type="ORF">F8M41_021353</name>
</gene>
<sequence length="482" mass="53763">MEKQERDSSLSKTRKPRVKSDPKFATVPPPTLLRSKTTSSLTSNSSNRPRVARINTTGLSDREKARSGNGFFSDSDEDSSQSNKSANSNISVQSSMSFLNKTPSIMSDTIIRVRPKSSLGTLSEKSSQIDLGVARQFQADRQADEARMNRKIADLEISIKCLTTKNAELDEKNKKQAEEIIKLKRMLKINDTFMSEVCTDDDGDSSTPLTETDLVEIAKDNDVRFKRICCIIDELLNDAQEALERSSKAIGTKVLPNAQLDINYNESDTQNEEFFNESVNHNNDNNILMQTSHSNTSTESKESKESKELEIKKEGVENTFINNISSKKSKKSKARSNIETSTSTNQKLKIKTSTNPKLKMSPIICENGERVREVVKELLNLAKQDTVNNKKSTPQSCERKGLGLLLSIQNGRNGIPHTPYNTTTNNNVDKSPPSPTITLLYELQELLGIGDAESSKFANKYRKSCPVISFNRIDFQVDSPDS</sequence>
<reference evidence="3 4" key="1">
    <citation type="journal article" date="2019" name="Environ. Microbiol.">
        <title>At the nexus of three kingdoms: the genome of the mycorrhizal fungus Gigaspora margarita provides insights into plant, endobacterial and fungal interactions.</title>
        <authorList>
            <person name="Venice F."/>
            <person name="Ghignone S."/>
            <person name="Salvioli di Fossalunga A."/>
            <person name="Amselem J."/>
            <person name="Novero M."/>
            <person name="Xianan X."/>
            <person name="Sedzielewska Toro K."/>
            <person name="Morin E."/>
            <person name="Lipzen A."/>
            <person name="Grigoriev I.V."/>
            <person name="Henrissat B."/>
            <person name="Martin F.M."/>
            <person name="Bonfante P."/>
        </authorList>
    </citation>
    <scope>NUCLEOTIDE SEQUENCE [LARGE SCALE GENOMIC DNA]</scope>
    <source>
        <strain evidence="3 4">BEG34</strain>
    </source>
</reference>
<organism evidence="3 4">
    <name type="scientific">Gigaspora margarita</name>
    <dbReference type="NCBI Taxonomy" id="4874"/>
    <lineage>
        <taxon>Eukaryota</taxon>
        <taxon>Fungi</taxon>
        <taxon>Fungi incertae sedis</taxon>
        <taxon>Mucoromycota</taxon>
        <taxon>Glomeromycotina</taxon>
        <taxon>Glomeromycetes</taxon>
        <taxon>Diversisporales</taxon>
        <taxon>Gigasporaceae</taxon>
        <taxon>Gigaspora</taxon>
    </lineage>
</organism>
<keyword evidence="4" id="KW-1185">Reference proteome</keyword>
<dbReference type="EMBL" id="WTPW01000621">
    <property type="protein sequence ID" value="KAF0493787.1"/>
    <property type="molecule type" value="Genomic_DNA"/>
</dbReference>